<evidence type="ECO:0000313" key="2">
    <source>
        <dbReference type="EMBL" id="CEK59258.1"/>
    </source>
</evidence>
<dbReference type="EMBL" id="HACG01012393">
    <property type="protein sequence ID" value="CEK59258.1"/>
    <property type="molecule type" value="Transcribed_RNA"/>
</dbReference>
<name>A0A0B6YSP1_9EUPU</name>
<protein>
    <submittedName>
        <fullName evidence="2">Uncharacterized protein</fullName>
    </submittedName>
</protein>
<accession>A0A0B6YSP1</accession>
<reference evidence="2" key="1">
    <citation type="submission" date="2014-12" db="EMBL/GenBank/DDBJ databases">
        <title>Insight into the proteome of Arion vulgaris.</title>
        <authorList>
            <person name="Aradska J."/>
            <person name="Bulat T."/>
            <person name="Smidak R."/>
            <person name="Sarate P."/>
            <person name="Gangsoo J."/>
            <person name="Sialana F."/>
            <person name="Bilban M."/>
            <person name="Lubec G."/>
        </authorList>
    </citation>
    <scope>NUCLEOTIDE SEQUENCE</scope>
    <source>
        <tissue evidence="2">Skin</tissue>
    </source>
</reference>
<organism evidence="2">
    <name type="scientific">Arion vulgaris</name>
    <dbReference type="NCBI Taxonomy" id="1028688"/>
    <lineage>
        <taxon>Eukaryota</taxon>
        <taxon>Metazoa</taxon>
        <taxon>Spiralia</taxon>
        <taxon>Lophotrochozoa</taxon>
        <taxon>Mollusca</taxon>
        <taxon>Gastropoda</taxon>
        <taxon>Heterobranchia</taxon>
        <taxon>Euthyneura</taxon>
        <taxon>Panpulmonata</taxon>
        <taxon>Eupulmonata</taxon>
        <taxon>Stylommatophora</taxon>
        <taxon>Helicina</taxon>
        <taxon>Arionoidea</taxon>
        <taxon>Arionidae</taxon>
        <taxon>Arion</taxon>
    </lineage>
</organism>
<feature type="region of interest" description="Disordered" evidence="1">
    <location>
        <begin position="1"/>
        <end position="32"/>
    </location>
</feature>
<evidence type="ECO:0000256" key="1">
    <source>
        <dbReference type="SAM" id="MobiDB-lite"/>
    </source>
</evidence>
<dbReference type="AlphaFoldDB" id="A0A0B6YSP1"/>
<feature type="non-terminal residue" evidence="2">
    <location>
        <position position="1"/>
    </location>
</feature>
<gene>
    <name evidence="2" type="primary">ORF35708</name>
</gene>
<sequence length="160" mass="17653">HHHSSQHKKHSSSRHGHISEKKLDGGNGLLQIPPLKTPIHDPLTAHISADRDFQENTPLTESFTNVHPLPTLAQDEQLNSHLQAITATNNYLSNSSNDIVYKQNITGVVTDNNCLQESSALLPKQSQQQEKLTNLDNFSQDILHESNLSQEGGITLTVDG</sequence>
<feature type="non-terminal residue" evidence="2">
    <location>
        <position position="160"/>
    </location>
</feature>
<feature type="compositionally biased region" description="Basic residues" evidence="1">
    <location>
        <begin position="1"/>
        <end position="16"/>
    </location>
</feature>
<proteinExistence type="predicted"/>